<keyword evidence="4" id="KW-1185">Reference proteome</keyword>
<feature type="transmembrane region" description="Helical" evidence="2">
    <location>
        <begin position="340"/>
        <end position="368"/>
    </location>
</feature>
<evidence type="ECO:0000256" key="2">
    <source>
        <dbReference type="SAM" id="Phobius"/>
    </source>
</evidence>
<evidence type="ECO:0000313" key="3">
    <source>
        <dbReference type="EMBL" id="MQQ09628.1"/>
    </source>
</evidence>
<feature type="transmembrane region" description="Helical" evidence="2">
    <location>
        <begin position="143"/>
        <end position="163"/>
    </location>
</feature>
<comment type="similarity">
    <text evidence="1">Belongs to the sodium:galactoside symporter (TC 2.A.2) family.</text>
</comment>
<feature type="transmembrane region" description="Helical" evidence="2">
    <location>
        <begin position="380"/>
        <end position="403"/>
    </location>
</feature>
<keyword evidence="2" id="KW-1133">Transmembrane helix</keyword>
<keyword evidence="2" id="KW-0812">Transmembrane</keyword>
<reference evidence="3 4" key="1">
    <citation type="submission" date="2019-10" db="EMBL/GenBank/DDBJ databases">
        <title>Epibacterium sp. nov., isolated from seawater.</title>
        <authorList>
            <person name="Zhang X."/>
            <person name="Li N."/>
        </authorList>
    </citation>
    <scope>NUCLEOTIDE SEQUENCE [LARGE SCALE GENOMIC DNA]</scope>
    <source>
        <strain evidence="3 4">SM1979</strain>
    </source>
</reference>
<dbReference type="SUPFAM" id="SSF103473">
    <property type="entry name" value="MFS general substrate transporter"/>
    <property type="match status" value="1"/>
</dbReference>
<dbReference type="RefSeq" id="WP_153216604.1">
    <property type="nucleotide sequence ID" value="NZ_WIBF01000009.1"/>
</dbReference>
<evidence type="ECO:0000313" key="4">
    <source>
        <dbReference type="Proteomes" id="UP000444174"/>
    </source>
</evidence>
<dbReference type="PANTHER" id="PTHR11328">
    <property type="entry name" value="MAJOR FACILITATOR SUPERFAMILY DOMAIN-CONTAINING PROTEIN"/>
    <property type="match status" value="1"/>
</dbReference>
<sequence>MNRAAAHYPRVSLYAGMLAAAGLPLYIHLPRFASVELGLDLAALGALLLALRLIDLVQDPLLGWVVDRWPNAQGALALSAALGLSLGFLMLFTLPSGHSSILRLAAILVLLFTAYSLGTILLYGRSASLALTADNSGLLHLAAYREAGILAGVVVAASAPAVFAELGAARDGYPAFGMALAALALLAAVLCRPLWRRPVRAAQALTFAALRQSGALRLLCLGLLNSLPVAITATLFLFFVQDRLALDALAGAFLVLFFLSAGISVPVWTRISRRAGVRRTLLWGMPLAIFSFLGAALLSPGDALGFAVICVTSGAALGADMVLLPALFSITLTQSGLQASLAFGLWSLVGKLGLALAAFAVLPMLAYFGFAPATENPPAALAALTAGYCLIPCILKLGAWTMVWSLPKETSSS</sequence>
<feature type="transmembrane region" description="Helical" evidence="2">
    <location>
        <begin position="175"/>
        <end position="195"/>
    </location>
</feature>
<protein>
    <submittedName>
        <fullName evidence="3">Sodium:galactoside symporter</fullName>
    </submittedName>
</protein>
<dbReference type="Gene3D" id="1.20.1250.20">
    <property type="entry name" value="MFS general substrate transporter like domains"/>
    <property type="match status" value="2"/>
</dbReference>
<feature type="transmembrane region" description="Helical" evidence="2">
    <location>
        <begin position="245"/>
        <end position="268"/>
    </location>
</feature>
<dbReference type="AlphaFoldDB" id="A0A843YIJ8"/>
<dbReference type="GO" id="GO:0005886">
    <property type="term" value="C:plasma membrane"/>
    <property type="evidence" value="ECO:0007669"/>
    <property type="project" value="TreeGrafter"/>
</dbReference>
<dbReference type="InterPro" id="IPR036259">
    <property type="entry name" value="MFS_trans_sf"/>
</dbReference>
<dbReference type="Proteomes" id="UP000444174">
    <property type="component" value="Unassembled WGS sequence"/>
</dbReference>
<dbReference type="EMBL" id="WIBF01000009">
    <property type="protein sequence ID" value="MQQ09628.1"/>
    <property type="molecule type" value="Genomic_DNA"/>
</dbReference>
<feature type="transmembrane region" description="Helical" evidence="2">
    <location>
        <begin position="304"/>
        <end position="328"/>
    </location>
</feature>
<dbReference type="GO" id="GO:0008643">
    <property type="term" value="P:carbohydrate transport"/>
    <property type="evidence" value="ECO:0007669"/>
    <property type="project" value="InterPro"/>
</dbReference>
<keyword evidence="2" id="KW-0472">Membrane</keyword>
<feature type="transmembrane region" description="Helical" evidence="2">
    <location>
        <begin position="12"/>
        <end position="29"/>
    </location>
</feature>
<comment type="caution">
    <text evidence="3">The sequence shown here is derived from an EMBL/GenBank/DDBJ whole genome shotgun (WGS) entry which is preliminary data.</text>
</comment>
<feature type="transmembrane region" description="Helical" evidence="2">
    <location>
        <begin position="100"/>
        <end position="123"/>
    </location>
</feature>
<feature type="transmembrane region" description="Helical" evidence="2">
    <location>
        <begin position="280"/>
        <end position="298"/>
    </location>
</feature>
<dbReference type="Pfam" id="PF13347">
    <property type="entry name" value="MFS_2"/>
    <property type="match status" value="1"/>
</dbReference>
<evidence type="ECO:0000256" key="1">
    <source>
        <dbReference type="ARBA" id="ARBA00009617"/>
    </source>
</evidence>
<accession>A0A843YIJ8</accession>
<organism evidence="3 4">
    <name type="scientific">Tritonibacter litoralis</name>
    <dbReference type="NCBI Taxonomy" id="2662264"/>
    <lineage>
        <taxon>Bacteria</taxon>
        <taxon>Pseudomonadati</taxon>
        <taxon>Pseudomonadota</taxon>
        <taxon>Alphaproteobacteria</taxon>
        <taxon>Rhodobacterales</taxon>
        <taxon>Paracoccaceae</taxon>
        <taxon>Tritonibacter</taxon>
    </lineage>
</organism>
<name>A0A843YIJ8_9RHOB</name>
<feature type="transmembrane region" description="Helical" evidence="2">
    <location>
        <begin position="216"/>
        <end position="239"/>
    </location>
</feature>
<gene>
    <name evidence="3" type="ORF">GFB49_14270</name>
</gene>
<feature type="transmembrane region" description="Helical" evidence="2">
    <location>
        <begin position="75"/>
        <end position="94"/>
    </location>
</feature>
<feature type="transmembrane region" description="Helical" evidence="2">
    <location>
        <begin position="35"/>
        <end position="54"/>
    </location>
</feature>
<proteinExistence type="inferred from homology"/>
<dbReference type="GO" id="GO:0015293">
    <property type="term" value="F:symporter activity"/>
    <property type="evidence" value="ECO:0007669"/>
    <property type="project" value="InterPro"/>
</dbReference>
<dbReference type="PANTHER" id="PTHR11328:SF24">
    <property type="entry name" value="MAJOR FACILITATOR SUPERFAMILY (MFS) PROFILE DOMAIN-CONTAINING PROTEIN"/>
    <property type="match status" value="1"/>
</dbReference>
<dbReference type="InterPro" id="IPR039672">
    <property type="entry name" value="MFS_2"/>
</dbReference>